<sequence>IINWPTLVVKAARQKQVTRACLLLYEFKLGLSKDLYGVWGRMWRRKGTARNWFQKFATGEESLEDALPNPEHHFP</sequence>
<evidence type="ECO:0000313" key="1">
    <source>
        <dbReference type="EMBL" id="KAK1118386.1"/>
    </source>
</evidence>
<proteinExistence type="predicted"/>
<name>A0AA40KFF9_9HYME</name>
<dbReference type="Proteomes" id="UP001177670">
    <property type="component" value="Unassembled WGS sequence"/>
</dbReference>
<keyword evidence="2" id="KW-1185">Reference proteome</keyword>
<reference evidence="1" key="1">
    <citation type="submission" date="2021-10" db="EMBL/GenBank/DDBJ databases">
        <title>Melipona bicolor Genome sequencing and assembly.</title>
        <authorList>
            <person name="Araujo N.S."/>
            <person name="Arias M.C."/>
        </authorList>
    </citation>
    <scope>NUCLEOTIDE SEQUENCE</scope>
    <source>
        <strain evidence="1">USP_2M_L1-L4_2017</strain>
        <tissue evidence="1">Whole body</tissue>
    </source>
</reference>
<organism evidence="1 2">
    <name type="scientific">Melipona bicolor</name>
    <dbReference type="NCBI Taxonomy" id="60889"/>
    <lineage>
        <taxon>Eukaryota</taxon>
        <taxon>Metazoa</taxon>
        <taxon>Ecdysozoa</taxon>
        <taxon>Arthropoda</taxon>
        <taxon>Hexapoda</taxon>
        <taxon>Insecta</taxon>
        <taxon>Pterygota</taxon>
        <taxon>Neoptera</taxon>
        <taxon>Endopterygota</taxon>
        <taxon>Hymenoptera</taxon>
        <taxon>Apocrita</taxon>
        <taxon>Aculeata</taxon>
        <taxon>Apoidea</taxon>
        <taxon>Anthophila</taxon>
        <taxon>Apidae</taxon>
        <taxon>Melipona</taxon>
    </lineage>
</organism>
<evidence type="ECO:0000313" key="2">
    <source>
        <dbReference type="Proteomes" id="UP001177670"/>
    </source>
</evidence>
<gene>
    <name evidence="1" type="ORF">K0M31_015086</name>
</gene>
<evidence type="ECO:0008006" key="3">
    <source>
        <dbReference type="Google" id="ProtNLM"/>
    </source>
</evidence>
<accession>A0AA40KFF9</accession>
<protein>
    <recommendedName>
        <fullName evidence="3">Mos1 transposase HTH domain-containing protein</fullName>
    </recommendedName>
</protein>
<feature type="non-terminal residue" evidence="1">
    <location>
        <position position="1"/>
    </location>
</feature>
<dbReference type="EMBL" id="JAHYIQ010000043">
    <property type="protein sequence ID" value="KAK1118386.1"/>
    <property type="molecule type" value="Genomic_DNA"/>
</dbReference>
<dbReference type="AlphaFoldDB" id="A0AA40KFF9"/>
<comment type="caution">
    <text evidence="1">The sequence shown here is derived from an EMBL/GenBank/DDBJ whole genome shotgun (WGS) entry which is preliminary data.</text>
</comment>